<reference evidence="1 2" key="1">
    <citation type="submission" date="2024-01" db="EMBL/GenBank/DDBJ databases">
        <authorList>
            <person name="Allen C."/>
            <person name="Tagirdzhanova G."/>
        </authorList>
    </citation>
    <scope>NUCLEOTIDE SEQUENCE [LARGE SCALE GENOMIC DNA]</scope>
</reference>
<name>A0ABP0CXH5_9PEZI</name>
<accession>A0ABP0CXH5</accession>
<protein>
    <submittedName>
        <fullName evidence="1">Uncharacterized protein</fullName>
    </submittedName>
</protein>
<dbReference type="InterPro" id="IPR027443">
    <property type="entry name" value="IPNS-like_sf"/>
</dbReference>
<dbReference type="Gene3D" id="2.60.120.330">
    <property type="entry name" value="B-lactam Antibiotic, Isopenicillin N Synthase, Chain"/>
    <property type="match status" value="1"/>
</dbReference>
<comment type="caution">
    <text evidence="1">The sequence shown here is derived from an EMBL/GenBank/DDBJ whole genome shotgun (WGS) entry which is preliminary data.</text>
</comment>
<dbReference type="SUPFAM" id="SSF51197">
    <property type="entry name" value="Clavaminate synthase-like"/>
    <property type="match status" value="1"/>
</dbReference>
<evidence type="ECO:0000313" key="2">
    <source>
        <dbReference type="Proteomes" id="UP001642405"/>
    </source>
</evidence>
<keyword evidence="2" id="KW-1185">Reference proteome</keyword>
<dbReference type="Proteomes" id="UP001642405">
    <property type="component" value="Unassembled WGS sequence"/>
</dbReference>
<gene>
    <name evidence="1" type="ORF">SCUCBS95973_009356</name>
</gene>
<evidence type="ECO:0000313" key="1">
    <source>
        <dbReference type="EMBL" id="CAK7235701.1"/>
    </source>
</evidence>
<dbReference type="EMBL" id="CAWUHB010000102">
    <property type="protein sequence ID" value="CAK7235701.1"/>
    <property type="molecule type" value="Genomic_DNA"/>
</dbReference>
<organism evidence="1 2">
    <name type="scientific">Sporothrix curviconia</name>
    <dbReference type="NCBI Taxonomy" id="1260050"/>
    <lineage>
        <taxon>Eukaryota</taxon>
        <taxon>Fungi</taxon>
        <taxon>Dikarya</taxon>
        <taxon>Ascomycota</taxon>
        <taxon>Pezizomycotina</taxon>
        <taxon>Sordariomycetes</taxon>
        <taxon>Sordariomycetidae</taxon>
        <taxon>Ophiostomatales</taxon>
        <taxon>Ophiostomataceae</taxon>
        <taxon>Sporothrix</taxon>
    </lineage>
</organism>
<proteinExistence type="predicted"/>
<sequence length="118" mass="13121">MSTTTTTAPATVLANIQDPDDTKNVYYQSGGYRLLRPVLIGAQVKRTFDAIPTVDVSNIFSPDLNVRKAIAAEVGFFYASNPPVPFFRLPQDELLQLHVDNSQGVKGYLPFTFRDGRR</sequence>